<evidence type="ECO:0000313" key="1">
    <source>
        <dbReference type="EMBL" id="QOP45839.1"/>
    </source>
</evidence>
<dbReference type="AlphaFoldDB" id="A0A7M1B7X1"/>
<protein>
    <submittedName>
        <fullName evidence="1">Uncharacterized protein</fullName>
    </submittedName>
</protein>
<sequence length="338" mass="38920">MVDLANKILKSIDKFSLNLTNKIILTEAATGNYVVTPIIIACSGAKKVYAFTKASKYGSIEEVKRQTYELAKYLDVESKIEIITDLSNVPLKSIDVLTNTGFLRPINKEIIDQLSPNCVIPLMWETWEFRDSDLDLEVCIEKGIKVYGTNEDNEKLKTKEYIGYMVLNFLLDLKHTPLSSKVLVLGCDYFTVYTEQVLKNNCYYYKIISDYNDKINIDNYDCIVLLEHHKQDLLIGRKGAFIDINTINEHVDVIHICGNVDFSNAKFNFIPKYPASFGYMSYTVDYMGKQVVTDLHTAGLKVSEGMMKANKMNLEKKEYKIFMEKNYPAMSFKDERYW</sequence>
<proteinExistence type="predicted"/>
<dbReference type="KEGG" id="spal:FM071_05865"/>
<dbReference type="EMBL" id="CP041406">
    <property type="protein sequence ID" value="QOP45839.1"/>
    <property type="molecule type" value="Genomic_DNA"/>
</dbReference>
<gene>
    <name evidence="1" type="ORF">FM071_05865</name>
</gene>
<name>A0A7M1B7X1_9BACT</name>
<dbReference type="RefSeq" id="WP_193109790.1">
    <property type="nucleotide sequence ID" value="NZ_CP041406.1"/>
</dbReference>
<organism evidence="1 2">
    <name type="scientific">Sulfurimonas paralvinellae</name>
    <dbReference type="NCBI Taxonomy" id="317658"/>
    <lineage>
        <taxon>Bacteria</taxon>
        <taxon>Pseudomonadati</taxon>
        <taxon>Campylobacterota</taxon>
        <taxon>Epsilonproteobacteria</taxon>
        <taxon>Campylobacterales</taxon>
        <taxon>Sulfurimonadaceae</taxon>
        <taxon>Sulfurimonas</taxon>
    </lineage>
</organism>
<evidence type="ECO:0000313" key="2">
    <source>
        <dbReference type="Proteomes" id="UP000593580"/>
    </source>
</evidence>
<reference evidence="1 2" key="1">
    <citation type="submission" date="2019-07" db="EMBL/GenBank/DDBJ databases">
        <title>Sulfurimonas paralvinellae sp. nov., a novel mesophilic, hydrogen- and sulfur-oxidizing chemolithoautotroph within the Epsilonproteo- bacteria isolated from a deep-sea hydrothermal vent polychaete nest, reclassification of Thiomicrospira denitrificans as Sulfurimonas denitrificans comb. nov. and emended description of the genus Sulfurimonas.</title>
        <authorList>
            <person name="Wang S."/>
            <person name="Jiang L."/>
            <person name="Shao Z."/>
        </authorList>
    </citation>
    <scope>NUCLEOTIDE SEQUENCE [LARGE SCALE GENOMIC DNA]</scope>
    <source>
        <strain evidence="1 2">GO25</strain>
    </source>
</reference>
<accession>A0A7M1B7X1</accession>
<dbReference type="Proteomes" id="UP000593580">
    <property type="component" value="Chromosome"/>
</dbReference>
<keyword evidence="2" id="KW-1185">Reference proteome</keyword>